<evidence type="ECO:0000256" key="3">
    <source>
        <dbReference type="SAM" id="Coils"/>
    </source>
</evidence>
<dbReference type="Proteomes" id="UP000596661">
    <property type="component" value="Chromosome 3"/>
</dbReference>
<dbReference type="SUPFAM" id="SSF52058">
    <property type="entry name" value="L domain-like"/>
    <property type="match status" value="1"/>
</dbReference>
<dbReference type="InterPro" id="IPR058922">
    <property type="entry name" value="WHD_DRP"/>
</dbReference>
<reference evidence="6" key="2">
    <citation type="submission" date="2021-03" db="UniProtKB">
        <authorList>
            <consortium name="EnsemblPlants"/>
        </authorList>
    </citation>
    <scope>IDENTIFICATION</scope>
</reference>
<feature type="domain" description="Disease resistance R13L4/SHOC-2-like LRR" evidence="5">
    <location>
        <begin position="261"/>
        <end position="579"/>
    </location>
</feature>
<accession>A0A803P982</accession>
<keyword evidence="7" id="KW-1185">Reference proteome</keyword>
<name>A0A803P982_CANSA</name>
<keyword evidence="2" id="KW-0611">Plant defense</keyword>
<feature type="domain" description="Disease resistance protein winged helix" evidence="4">
    <location>
        <begin position="137"/>
        <end position="203"/>
    </location>
</feature>
<dbReference type="OMA" id="CCIFPEN"/>
<dbReference type="Gene3D" id="3.80.10.10">
    <property type="entry name" value="Ribonuclease Inhibitor"/>
    <property type="match status" value="1"/>
</dbReference>
<evidence type="ECO:0000256" key="1">
    <source>
        <dbReference type="ARBA" id="ARBA00022737"/>
    </source>
</evidence>
<evidence type="ECO:0000313" key="6">
    <source>
        <dbReference type="EnsemblPlants" id="cds.evm.model.03.485"/>
    </source>
</evidence>
<evidence type="ECO:0000256" key="2">
    <source>
        <dbReference type="ARBA" id="ARBA00022821"/>
    </source>
</evidence>
<dbReference type="InterPro" id="IPR055414">
    <property type="entry name" value="LRR_R13L4/SHOC2-like"/>
</dbReference>
<protein>
    <submittedName>
        <fullName evidence="6">Uncharacterized protein</fullName>
    </submittedName>
</protein>
<evidence type="ECO:0000259" key="5">
    <source>
        <dbReference type="Pfam" id="PF23598"/>
    </source>
</evidence>
<dbReference type="FunFam" id="1.10.10.10:FF:000322">
    <property type="entry name" value="Probable disease resistance protein At1g63360"/>
    <property type="match status" value="1"/>
</dbReference>
<keyword evidence="3" id="KW-0175">Coiled coil</keyword>
<dbReference type="EnsemblPlants" id="evm.model.03.485">
    <property type="protein sequence ID" value="cds.evm.model.03.485"/>
    <property type="gene ID" value="evm.TU.03.485"/>
</dbReference>
<dbReference type="PANTHER" id="PTHR23155">
    <property type="entry name" value="DISEASE RESISTANCE PROTEIN RP"/>
    <property type="match status" value="1"/>
</dbReference>
<dbReference type="Gene3D" id="1.10.10.10">
    <property type="entry name" value="Winged helix-like DNA-binding domain superfamily/Winged helix DNA-binding domain"/>
    <property type="match status" value="1"/>
</dbReference>
<dbReference type="InterPro" id="IPR044974">
    <property type="entry name" value="Disease_R_plants"/>
</dbReference>
<dbReference type="EMBL" id="UZAU01000258">
    <property type="status" value="NOT_ANNOTATED_CDS"/>
    <property type="molecule type" value="Genomic_DNA"/>
</dbReference>
<sequence>MLVQERVAFSEVEDQIEKVVNKLKEIRDSFDDKESWINEVRDVINDMENHIDKFLSQKEKHGADQTTLIECFRDDMLKIEVLLSETIQRVTQLDSNMSSDGLKEGQTSASSSILSSLESDYSKLSECLQDCLMYCCIFPENFLIHKGKLIRLLVAEGLIKEKEGRLMEDIAEEHIAELVNRGMLEIDYELSGNATKLKVTSIYREFCIRQIEEGKFKFSTSVPHKARCVVTNLDMLKVDNSQLCSLFLIGKQTPLEERNEWLKLEVAKFLRVLDLEGTKIKSLPDVVSDLIHLRYLCLKDTEITELPEGLINLKELQTLDIRWCGYIAEIPKFVLSLSNLRHLKMMKNYGVCGVKLPQGIGSLTKLLTLTGIDPSGEIARDIGNLTELRRLGVMDVTEEVINELSSSIMKMQGLLSLSLESKKSRLTEKLVLVESFSPPLSLQKLKLEGYLEKIPSWLGSLERLTNIRLGYSHLLENPALVLQFLPNLKVLSLWHAYDGLQMGKEFCKAGGFPKLENLTMASEFLEEWTELEEGALPSLKYLLFHSCRRLRTLPEGLQFVTTLQRLQLMPLLDDHEVRLKPDGGQENYKIKHIPIVTYMTTSMIQELFKERMMNQHH</sequence>
<dbReference type="Gramene" id="evm.model.03.485">
    <property type="protein sequence ID" value="cds.evm.model.03.485"/>
    <property type="gene ID" value="evm.TU.03.485"/>
</dbReference>
<evidence type="ECO:0000259" key="4">
    <source>
        <dbReference type="Pfam" id="PF23559"/>
    </source>
</evidence>
<dbReference type="InterPro" id="IPR036388">
    <property type="entry name" value="WH-like_DNA-bd_sf"/>
</dbReference>
<dbReference type="Pfam" id="PF23598">
    <property type="entry name" value="LRR_14"/>
    <property type="match status" value="1"/>
</dbReference>
<reference evidence="6" key="1">
    <citation type="submission" date="2018-11" db="EMBL/GenBank/DDBJ databases">
        <authorList>
            <person name="Grassa J C."/>
        </authorList>
    </citation>
    <scope>NUCLEOTIDE SEQUENCE [LARGE SCALE GENOMIC DNA]</scope>
</reference>
<dbReference type="Pfam" id="PF23559">
    <property type="entry name" value="WHD_DRP"/>
    <property type="match status" value="1"/>
</dbReference>
<dbReference type="PANTHER" id="PTHR23155:SF1136">
    <property type="entry name" value="DISEASE RESISTANCE PROTEIN RPM1"/>
    <property type="match status" value="1"/>
</dbReference>
<proteinExistence type="predicted"/>
<evidence type="ECO:0000313" key="7">
    <source>
        <dbReference type="Proteomes" id="UP000596661"/>
    </source>
</evidence>
<dbReference type="InterPro" id="IPR032675">
    <property type="entry name" value="LRR_dom_sf"/>
</dbReference>
<gene>
    <name evidence="6" type="primary">LOC115710464</name>
</gene>
<dbReference type="GO" id="GO:0098542">
    <property type="term" value="P:defense response to other organism"/>
    <property type="evidence" value="ECO:0007669"/>
    <property type="project" value="TreeGrafter"/>
</dbReference>
<dbReference type="AlphaFoldDB" id="A0A803P982"/>
<feature type="coiled-coil region" evidence="3">
    <location>
        <begin position="9"/>
        <end position="57"/>
    </location>
</feature>
<keyword evidence="1" id="KW-0677">Repeat</keyword>
<organism evidence="6 7">
    <name type="scientific">Cannabis sativa</name>
    <name type="common">Hemp</name>
    <name type="synonym">Marijuana</name>
    <dbReference type="NCBI Taxonomy" id="3483"/>
    <lineage>
        <taxon>Eukaryota</taxon>
        <taxon>Viridiplantae</taxon>
        <taxon>Streptophyta</taxon>
        <taxon>Embryophyta</taxon>
        <taxon>Tracheophyta</taxon>
        <taxon>Spermatophyta</taxon>
        <taxon>Magnoliopsida</taxon>
        <taxon>eudicotyledons</taxon>
        <taxon>Gunneridae</taxon>
        <taxon>Pentapetalae</taxon>
        <taxon>rosids</taxon>
        <taxon>fabids</taxon>
        <taxon>Rosales</taxon>
        <taxon>Cannabaceae</taxon>
        <taxon>Cannabis</taxon>
    </lineage>
</organism>